<dbReference type="InterPro" id="IPR036291">
    <property type="entry name" value="NAD(P)-bd_dom_sf"/>
</dbReference>
<dbReference type="Gene3D" id="3.40.50.720">
    <property type="entry name" value="NAD(P)-binding Rossmann-like Domain"/>
    <property type="match status" value="1"/>
</dbReference>
<organism evidence="4 5">
    <name type="scientific">Naegleria lovaniensis</name>
    <name type="common">Amoeba</name>
    <dbReference type="NCBI Taxonomy" id="51637"/>
    <lineage>
        <taxon>Eukaryota</taxon>
        <taxon>Discoba</taxon>
        <taxon>Heterolobosea</taxon>
        <taxon>Tetramitia</taxon>
        <taxon>Eutetramitia</taxon>
        <taxon>Vahlkampfiidae</taxon>
        <taxon>Naegleria</taxon>
    </lineage>
</organism>
<name>A0AA88GVI5_NAELO</name>
<dbReference type="GO" id="GO:0005886">
    <property type="term" value="C:plasma membrane"/>
    <property type="evidence" value="ECO:0007669"/>
    <property type="project" value="TreeGrafter"/>
</dbReference>
<feature type="domain" description="Saccharopine dehydrogenase NADP binding" evidence="3">
    <location>
        <begin position="33"/>
        <end position="174"/>
    </location>
</feature>
<proteinExistence type="inferred from homology"/>
<keyword evidence="2" id="KW-1133">Transmembrane helix</keyword>
<dbReference type="PANTHER" id="PTHR12286">
    <property type="entry name" value="SACCHAROPINE DEHYDROGENASE-LIKE OXIDOREDUCTASE"/>
    <property type="match status" value="1"/>
</dbReference>
<dbReference type="InterPro" id="IPR051276">
    <property type="entry name" value="Saccharopine_DH-like_oxidrdct"/>
</dbReference>
<comment type="caution">
    <text evidence="4">The sequence shown here is derived from an EMBL/GenBank/DDBJ whole genome shotgun (WGS) entry which is preliminary data.</text>
</comment>
<dbReference type="GO" id="GO:0009247">
    <property type="term" value="P:glycolipid biosynthetic process"/>
    <property type="evidence" value="ECO:0007669"/>
    <property type="project" value="TreeGrafter"/>
</dbReference>
<accession>A0AA88GVI5</accession>
<evidence type="ECO:0000256" key="2">
    <source>
        <dbReference type="SAM" id="Phobius"/>
    </source>
</evidence>
<dbReference type="AlphaFoldDB" id="A0AA88GVI5"/>
<gene>
    <name evidence="4" type="ORF">C9374_002128</name>
</gene>
<dbReference type="GO" id="GO:0005739">
    <property type="term" value="C:mitochondrion"/>
    <property type="evidence" value="ECO:0007669"/>
    <property type="project" value="TreeGrafter"/>
</dbReference>
<evidence type="ECO:0000256" key="1">
    <source>
        <dbReference type="ARBA" id="ARBA00038048"/>
    </source>
</evidence>
<comment type="similarity">
    <text evidence="1">Belongs to the saccharopine dehydrogenase family.</text>
</comment>
<sequence>MIKNSSTPSPTTTTTSEEIPLTYVSSSDRKYDVTIFGATGFTGTLIVRYLIQRLERMDSVVNSRRFCIAGRNESKLNNLVTAHNINMSEKGLHHLIIDVMVIEKIEKGSPKLLDLTRNTKVLLNVAGPFIACGGLEIVESCVETRTDYLDITGEPEFVLESAAKFHEKAKENHVKIIHCCGFDSIPSDLGTNISLNMIKKKLEDVGVLSHMTSHNTVLSQSSSSSTPETIISTNGYLAFNLPGFVSYGTFNTLVTSLENYSIFSGKKTNEQQVQKMTKKKSYSKRGTKYHTGLQHYIIPFSTSDPLIVRRSNFLIGYESKFSSNPTPPPTSSNPSSSSDRVFEYNNYLQISNLYYLFLMYLFFLVMLIMTRFSFGAQFLRFLYSLKKNPTQQQRDESSFDFVFETFGRVQDATTSEPVLFKCKTRVFNNNDPGYTETAVYALDSALFLLTNPHAQTASPGVVTPGAVFGVESCGDEYLKCLGQHTTLKYDFVEFKYVKASNKKEYEELKKEVSQFLKLD</sequence>
<evidence type="ECO:0000313" key="5">
    <source>
        <dbReference type="Proteomes" id="UP000816034"/>
    </source>
</evidence>
<keyword evidence="2" id="KW-0472">Membrane</keyword>
<dbReference type="RefSeq" id="XP_044551085.1">
    <property type="nucleotide sequence ID" value="XM_044691512.1"/>
</dbReference>
<dbReference type="GeneID" id="68094584"/>
<evidence type="ECO:0000259" key="3">
    <source>
        <dbReference type="Pfam" id="PF03435"/>
    </source>
</evidence>
<dbReference type="Proteomes" id="UP000816034">
    <property type="component" value="Unassembled WGS sequence"/>
</dbReference>
<reference evidence="4 5" key="1">
    <citation type="journal article" date="2018" name="BMC Genomics">
        <title>The genome of Naegleria lovaniensis, the basis for a comparative approach to unravel pathogenicity factors of the human pathogenic amoeba N. fowleri.</title>
        <authorList>
            <person name="Liechti N."/>
            <person name="Schurch N."/>
            <person name="Bruggmann R."/>
            <person name="Wittwer M."/>
        </authorList>
    </citation>
    <scope>NUCLEOTIDE SEQUENCE [LARGE SCALE GENOMIC DNA]</scope>
    <source>
        <strain evidence="4 5">ATCC 30569</strain>
    </source>
</reference>
<dbReference type="PANTHER" id="PTHR12286:SF5">
    <property type="entry name" value="SACCHAROPINE DEHYDROGENASE-LIKE OXIDOREDUCTASE"/>
    <property type="match status" value="1"/>
</dbReference>
<dbReference type="EMBL" id="PYSW02000014">
    <property type="protein sequence ID" value="KAG2387093.1"/>
    <property type="molecule type" value="Genomic_DNA"/>
</dbReference>
<protein>
    <recommendedName>
        <fullName evidence="3">Saccharopine dehydrogenase NADP binding domain-containing protein</fullName>
    </recommendedName>
</protein>
<feature type="transmembrane region" description="Helical" evidence="2">
    <location>
        <begin position="353"/>
        <end position="374"/>
    </location>
</feature>
<dbReference type="Pfam" id="PF03435">
    <property type="entry name" value="Sacchrp_dh_NADP"/>
    <property type="match status" value="1"/>
</dbReference>
<dbReference type="SUPFAM" id="SSF51735">
    <property type="entry name" value="NAD(P)-binding Rossmann-fold domains"/>
    <property type="match status" value="1"/>
</dbReference>
<keyword evidence="5" id="KW-1185">Reference proteome</keyword>
<evidence type="ECO:0000313" key="4">
    <source>
        <dbReference type="EMBL" id="KAG2387093.1"/>
    </source>
</evidence>
<keyword evidence="2" id="KW-0812">Transmembrane</keyword>
<dbReference type="GO" id="GO:0005811">
    <property type="term" value="C:lipid droplet"/>
    <property type="evidence" value="ECO:0007669"/>
    <property type="project" value="TreeGrafter"/>
</dbReference>
<dbReference type="InterPro" id="IPR005097">
    <property type="entry name" value="Sacchrp_dh_NADP-bd"/>
</dbReference>